<dbReference type="RefSeq" id="WP_311689394.1">
    <property type="nucleotide sequence ID" value="NZ_JAVRHL010000001.1"/>
</dbReference>
<gene>
    <name evidence="2" type="ORF">RM543_02910</name>
</gene>
<proteinExistence type="predicted"/>
<accession>A0ABU3DD26</accession>
<name>A0ABU3DD26_9RHOB</name>
<comment type="caution">
    <text evidence="2">The sequence shown here is derived from an EMBL/GenBank/DDBJ whole genome shotgun (WGS) entry which is preliminary data.</text>
</comment>
<dbReference type="GO" id="GO:0016787">
    <property type="term" value="F:hydrolase activity"/>
    <property type="evidence" value="ECO:0007669"/>
    <property type="project" value="UniProtKB-KW"/>
</dbReference>
<keyword evidence="3" id="KW-1185">Reference proteome</keyword>
<dbReference type="InterPro" id="IPR045394">
    <property type="entry name" value="Abhydrolase_dom"/>
</dbReference>
<reference evidence="2 3" key="1">
    <citation type="submission" date="2023-09" db="EMBL/GenBank/DDBJ databases">
        <authorList>
            <person name="Rey-Velasco X."/>
        </authorList>
    </citation>
    <scope>NUCLEOTIDE SEQUENCE [LARGE SCALE GENOMIC DNA]</scope>
    <source>
        <strain evidence="2 3">F158</strain>
    </source>
</reference>
<sequence>MANARIVSLSIDRDTPFAGGAPFGETGSYRLIAGRAEIAIRPDAIGADGIYEAGLIETDADGLIRTETDVFILTPAEAAKGNRTLVFEFINRGNKRALQFFNQGTPGNSPESLTDAGNGWLMEAGYTLIVAAWQGDVLRGDGRMTIRVPGYSDDAPTRIAAEFIVEDEKTSFLPLSTKTGTRSYPAATLATPAARLTRRRYPDAPREEIASDAFAFERIDGDAAGLGGGDIMAAEQAIVPCARHIRLEDGFVPGWIYELEYDATGAIALDMGFVAVAEIVAFLRDETGDSNPLSGALTHTIGWGRSQAGRAIRDFIWRGFNVASSGARVFDGMIPHISGGGKTNMNRFTNLVVAASRDHEDRLNPSDRFPFSYARSTDHLTGRDDAILKRPDTDPLVIHTHTASEYWYRRGSLVHTDTQGNDLDQPETVRIYTWASSQHWADTRAAKPMKGPCRELLNNVYTAPFFPATLRLMRDWIADDIAPPPSRIPLRSDETLIDVTSYRESFPDLPGVILPTHANALPLVEYGESFEGGGAITWPPQVDESRAYAVLVPAPDGMGNDAAGLKAPMVEAPLGTYTGWNLRGRGHGHGMLFSFMGSYIPLPEIPQEAELTGDPRPAITALYPSPEDYSAAITASAERLVAEGFLEPEATTLFTELARAYGRVNHIHRF</sequence>
<keyword evidence="2" id="KW-0378">Hydrolase</keyword>
<feature type="domain" description="Alpha/beta hydrolase" evidence="1">
    <location>
        <begin position="271"/>
        <end position="650"/>
    </location>
</feature>
<dbReference type="Proteomes" id="UP001265259">
    <property type="component" value="Unassembled WGS sequence"/>
</dbReference>
<evidence type="ECO:0000313" key="2">
    <source>
        <dbReference type="EMBL" id="MDT0681622.1"/>
    </source>
</evidence>
<evidence type="ECO:0000313" key="3">
    <source>
        <dbReference type="Proteomes" id="UP001265259"/>
    </source>
</evidence>
<evidence type="ECO:0000259" key="1">
    <source>
        <dbReference type="Pfam" id="PF20091"/>
    </source>
</evidence>
<dbReference type="Pfam" id="PF20091">
    <property type="entry name" value="Abhydrolase_10"/>
    <property type="match status" value="1"/>
</dbReference>
<organism evidence="2 3">
    <name type="scientific">Tropicimonas omnivorans</name>
    <dbReference type="NCBI Taxonomy" id="3075590"/>
    <lineage>
        <taxon>Bacteria</taxon>
        <taxon>Pseudomonadati</taxon>
        <taxon>Pseudomonadota</taxon>
        <taxon>Alphaproteobacteria</taxon>
        <taxon>Rhodobacterales</taxon>
        <taxon>Roseobacteraceae</taxon>
        <taxon>Tropicimonas</taxon>
    </lineage>
</organism>
<protein>
    <submittedName>
        <fullName evidence="2">Alpha/beta hydrolase domain-containing protein</fullName>
    </submittedName>
</protein>
<dbReference type="EMBL" id="JAVRHL010000001">
    <property type="protein sequence ID" value="MDT0681622.1"/>
    <property type="molecule type" value="Genomic_DNA"/>
</dbReference>